<gene>
    <name evidence="3" type="ORF">Mal48_46960</name>
</gene>
<name>A0A517QUV1_9PLAN</name>
<evidence type="ECO:0000313" key="3">
    <source>
        <dbReference type="EMBL" id="QDT35419.1"/>
    </source>
</evidence>
<organism evidence="3 4">
    <name type="scientific">Thalassoglobus polymorphus</name>
    <dbReference type="NCBI Taxonomy" id="2527994"/>
    <lineage>
        <taxon>Bacteria</taxon>
        <taxon>Pseudomonadati</taxon>
        <taxon>Planctomycetota</taxon>
        <taxon>Planctomycetia</taxon>
        <taxon>Planctomycetales</taxon>
        <taxon>Planctomycetaceae</taxon>
        <taxon>Thalassoglobus</taxon>
    </lineage>
</organism>
<proteinExistence type="predicted"/>
<accession>A0A517QUV1</accession>
<dbReference type="Proteomes" id="UP000315724">
    <property type="component" value="Chromosome"/>
</dbReference>
<evidence type="ECO:0000313" key="4">
    <source>
        <dbReference type="Proteomes" id="UP000315724"/>
    </source>
</evidence>
<dbReference type="Pfam" id="PF08544">
    <property type="entry name" value="GHMP_kinases_C"/>
    <property type="match status" value="1"/>
</dbReference>
<sequence length="283" mass="30792">MIKNPGFLLVAKLSNIDQAPFQEQAAGLLARIQANCPEWKQPTAVELAESIPGHVGLGSGTQLGMALSEAMGILHGETELTAQRLASYSRRGQRSSIGLHGYMEGGFLVDAGHQQEEAIGQIACRYDFPEDWRILLVTPEETTGMHGDDETLTFAKLSSMSQARTGELSRLTLTEILPSLKHSDFESFSKAIRAYGDLVGEFFSLTQGGDYSHPEMGPFVNRLSEQGVRAIAQSSWGPTVSIFAKDESDADRISSLIKSDESGQHWTVRITSPLNHGRAVSVE</sequence>
<dbReference type="EMBL" id="CP036267">
    <property type="protein sequence ID" value="QDT35419.1"/>
    <property type="molecule type" value="Genomic_DNA"/>
</dbReference>
<reference evidence="3 4" key="1">
    <citation type="submission" date="2019-02" db="EMBL/GenBank/DDBJ databases">
        <title>Deep-cultivation of Planctomycetes and their phenomic and genomic characterization uncovers novel biology.</title>
        <authorList>
            <person name="Wiegand S."/>
            <person name="Jogler M."/>
            <person name="Boedeker C."/>
            <person name="Pinto D."/>
            <person name="Vollmers J."/>
            <person name="Rivas-Marin E."/>
            <person name="Kohn T."/>
            <person name="Peeters S.H."/>
            <person name="Heuer A."/>
            <person name="Rast P."/>
            <person name="Oberbeckmann S."/>
            <person name="Bunk B."/>
            <person name="Jeske O."/>
            <person name="Meyerdierks A."/>
            <person name="Storesund J.E."/>
            <person name="Kallscheuer N."/>
            <person name="Luecker S."/>
            <person name="Lage O.M."/>
            <person name="Pohl T."/>
            <person name="Merkel B.J."/>
            <person name="Hornburger P."/>
            <person name="Mueller R.-W."/>
            <person name="Bruemmer F."/>
            <person name="Labrenz M."/>
            <person name="Spormann A.M."/>
            <person name="Op den Camp H."/>
            <person name="Overmann J."/>
            <person name="Amann R."/>
            <person name="Jetten M.S.M."/>
            <person name="Mascher T."/>
            <person name="Medema M.H."/>
            <person name="Devos D.P."/>
            <person name="Kaster A.-K."/>
            <person name="Ovreas L."/>
            <person name="Rohde M."/>
            <person name="Galperin M.Y."/>
            <person name="Jogler C."/>
        </authorList>
    </citation>
    <scope>NUCLEOTIDE SEQUENCE [LARGE SCALE GENOMIC DNA]</scope>
    <source>
        <strain evidence="3 4">Mal48</strain>
    </source>
</reference>
<dbReference type="InterPro" id="IPR004422">
    <property type="entry name" value="RFAP_synthase"/>
</dbReference>
<evidence type="ECO:0000256" key="1">
    <source>
        <dbReference type="ARBA" id="ARBA00022679"/>
    </source>
</evidence>
<dbReference type="InterPro" id="IPR013750">
    <property type="entry name" value="GHMP_kinase_C_dom"/>
</dbReference>
<dbReference type="PIRSF" id="PIRSF004884">
    <property type="entry name" value="Sugar_kin_arch"/>
    <property type="match status" value="1"/>
</dbReference>
<protein>
    <recommendedName>
        <fullName evidence="2">GHMP kinase C-terminal domain-containing protein</fullName>
    </recommendedName>
</protein>
<dbReference type="GO" id="GO:0016740">
    <property type="term" value="F:transferase activity"/>
    <property type="evidence" value="ECO:0007669"/>
    <property type="project" value="UniProtKB-KW"/>
</dbReference>
<dbReference type="KEGG" id="tpol:Mal48_46960"/>
<keyword evidence="1" id="KW-0808">Transferase</keyword>
<keyword evidence="4" id="KW-1185">Reference proteome</keyword>
<feature type="domain" description="GHMP kinase C-terminal" evidence="2">
    <location>
        <begin position="177"/>
        <end position="254"/>
    </location>
</feature>
<dbReference type="PANTHER" id="PTHR20861:SF6">
    <property type="entry name" value="BETA-RIBOFURANOSYLPHENOL 5'-PHOSPHATE SYNTHASE"/>
    <property type="match status" value="1"/>
</dbReference>
<evidence type="ECO:0000259" key="2">
    <source>
        <dbReference type="Pfam" id="PF08544"/>
    </source>
</evidence>
<dbReference type="PANTHER" id="PTHR20861">
    <property type="entry name" value="HOMOSERINE/4-DIPHOSPHOCYTIDYL-2-C-METHYL-D-ERYTHRITOL KINASE"/>
    <property type="match status" value="1"/>
</dbReference>
<dbReference type="AlphaFoldDB" id="A0A517QUV1"/>